<evidence type="ECO:0000256" key="9">
    <source>
        <dbReference type="ARBA" id="ARBA00023136"/>
    </source>
</evidence>
<dbReference type="InterPro" id="IPR001708">
    <property type="entry name" value="YidC/ALB3/OXA1/COX18"/>
</dbReference>
<comment type="function">
    <text evidence="13">Required for the insertion and/or proper folding and/or complex formation of integral membrane proteins into the membrane. Involved in integration of membrane proteins that insert both dependently and independently of the Sec translocase complex, as well as at least some lipoproteins. Aids folding of multispanning membrane proteins.</text>
</comment>
<reference evidence="16 17" key="1">
    <citation type="submission" date="2019-08" db="EMBL/GenBank/DDBJ databases">
        <title>Highly reduced genomes of protist endosymbionts show evolutionary convergence.</title>
        <authorList>
            <person name="George E."/>
            <person name="Husnik F."/>
            <person name="Tashyreva D."/>
            <person name="Prokopchuk G."/>
            <person name="Horak A."/>
            <person name="Kwong W.K."/>
            <person name="Lukes J."/>
            <person name="Keeling P.J."/>
        </authorList>
    </citation>
    <scope>NUCLEOTIDE SEQUENCE [LARGE SCALE GENOMIC DNA]</scope>
    <source>
        <strain evidence="16">1621</strain>
    </source>
</reference>
<evidence type="ECO:0000259" key="15">
    <source>
        <dbReference type="Pfam" id="PF14849"/>
    </source>
</evidence>
<organism evidence="16 17">
    <name type="scientific">Candidatus Sneabacter namystus</name>
    <dbReference type="NCBI Taxonomy" id="2601646"/>
    <lineage>
        <taxon>Bacteria</taxon>
        <taxon>Pseudomonadati</taxon>
        <taxon>Pseudomonadota</taxon>
        <taxon>Alphaproteobacteria</taxon>
        <taxon>Rickettsiales</taxon>
        <taxon>Rickettsiaceae</taxon>
        <taxon>Rickettsieae</taxon>
        <taxon>Candidatus Sneabacter</taxon>
    </lineage>
</organism>
<dbReference type="GO" id="GO:0051205">
    <property type="term" value="P:protein insertion into membrane"/>
    <property type="evidence" value="ECO:0007669"/>
    <property type="project" value="TreeGrafter"/>
</dbReference>
<feature type="transmembrane region" description="Helical" evidence="13">
    <location>
        <begin position="478"/>
        <end position="495"/>
    </location>
</feature>
<keyword evidence="9 13" id="KW-0472">Membrane</keyword>
<dbReference type="OrthoDB" id="9780552at2"/>
<dbReference type="NCBIfam" id="TIGR03593">
    <property type="entry name" value="yidC_nterm"/>
    <property type="match status" value="1"/>
</dbReference>
<dbReference type="PANTHER" id="PTHR12428:SF65">
    <property type="entry name" value="CYTOCHROME C OXIDASE ASSEMBLY PROTEIN COX18, MITOCHONDRIAL"/>
    <property type="match status" value="1"/>
</dbReference>
<dbReference type="GO" id="GO:0032977">
    <property type="term" value="F:membrane insertase activity"/>
    <property type="evidence" value="ECO:0007669"/>
    <property type="project" value="InterPro"/>
</dbReference>
<evidence type="ECO:0000259" key="14">
    <source>
        <dbReference type="Pfam" id="PF02096"/>
    </source>
</evidence>
<accession>A0A5C0UKR8</accession>
<comment type="subunit">
    <text evidence="13">Interacts with the Sec translocase complex via SecD. Specifically interacts with transmembrane segments of nascent integral membrane proteins during membrane integration.</text>
</comment>
<feature type="domain" description="Membrane insertase YidC N-terminal" evidence="15">
    <location>
        <begin position="74"/>
        <end position="343"/>
    </location>
</feature>
<dbReference type="NCBIfam" id="TIGR03592">
    <property type="entry name" value="yidC_oxa1_cterm"/>
    <property type="match status" value="1"/>
</dbReference>
<keyword evidence="5 13" id="KW-1003">Cell membrane</keyword>
<evidence type="ECO:0000256" key="4">
    <source>
        <dbReference type="ARBA" id="ARBA00022448"/>
    </source>
</evidence>
<dbReference type="RefSeq" id="WP_148951805.1">
    <property type="nucleotide sequence ID" value="NZ_CP043312.1"/>
</dbReference>
<evidence type="ECO:0000256" key="6">
    <source>
        <dbReference type="ARBA" id="ARBA00022692"/>
    </source>
</evidence>
<evidence type="ECO:0000256" key="8">
    <source>
        <dbReference type="ARBA" id="ARBA00022989"/>
    </source>
</evidence>
<dbReference type="GO" id="GO:0005886">
    <property type="term" value="C:plasma membrane"/>
    <property type="evidence" value="ECO:0007669"/>
    <property type="project" value="UniProtKB-SubCell"/>
</dbReference>
<dbReference type="InterPro" id="IPR028053">
    <property type="entry name" value="Membr_insert_YidC_N"/>
</dbReference>
<evidence type="ECO:0000313" key="16">
    <source>
        <dbReference type="EMBL" id="QEK39444.1"/>
    </source>
</evidence>
<keyword evidence="4 13" id="KW-0813">Transport</keyword>
<evidence type="ECO:0000256" key="7">
    <source>
        <dbReference type="ARBA" id="ARBA00022927"/>
    </source>
</evidence>
<dbReference type="CDD" id="cd19961">
    <property type="entry name" value="EcYidC-like_peri"/>
    <property type="match status" value="1"/>
</dbReference>
<dbReference type="InterPro" id="IPR019998">
    <property type="entry name" value="Membr_insert_YidC"/>
</dbReference>
<protein>
    <recommendedName>
        <fullName evidence="3 13">Membrane protein insertase YidC</fullName>
    </recommendedName>
    <alternativeName>
        <fullName evidence="12 13">Foldase YidC</fullName>
    </alternativeName>
    <alternativeName>
        <fullName evidence="11 13">Membrane integrase YidC</fullName>
    </alternativeName>
    <alternativeName>
        <fullName evidence="13">Membrane protein YidC</fullName>
    </alternativeName>
</protein>
<dbReference type="EMBL" id="CP043312">
    <property type="protein sequence ID" value="QEK39444.1"/>
    <property type="molecule type" value="Genomic_DNA"/>
</dbReference>
<evidence type="ECO:0000313" key="17">
    <source>
        <dbReference type="Proteomes" id="UP000323844"/>
    </source>
</evidence>
<dbReference type="PRINTS" id="PR01900">
    <property type="entry name" value="YIDCPROTEIN"/>
</dbReference>
<keyword evidence="6 13" id="KW-0812">Transmembrane</keyword>
<evidence type="ECO:0000256" key="11">
    <source>
        <dbReference type="ARBA" id="ARBA00033245"/>
    </source>
</evidence>
<dbReference type="NCBIfam" id="NF002353">
    <property type="entry name" value="PRK01318.1-4"/>
    <property type="match status" value="1"/>
</dbReference>
<proteinExistence type="inferred from homology"/>
<dbReference type="InterPro" id="IPR028055">
    <property type="entry name" value="YidC/Oxa/ALB_C"/>
</dbReference>
<dbReference type="KEGG" id="snay:FZC37_00615"/>
<evidence type="ECO:0000256" key="3">
    <source>
        <dbReference type="ARBA" id="ARBA00015325"/>
    </source>
</evidence>
<comment type="similarity">
    <text evidence="2 13">Belongs to the OXA1/ALB3/YidC family. Type 1 subfamily.</text>
</comment>
<dbReference type="GO" id="GO:0015031">
    <property type="term" value="P:protein transport"/>
    <property type="evidence" value="ECO:0007669"/>
    <property type="project" value="UniProtKB-KW"/>
</dbReference>
<dbReference type="InterPro" id="IPR047196">
    <property type="entry name" value="YidC_ALB_C"/>
</dbReference>
<evidence type="ECO:0000256" key="5">
    <source>
        <dbReference type="ARBA" id="ARBA00022475"/>
    </source>
</evidence>
<keyword evidence="10 13" id="KW-0143">Chaperone</keyword>
<feature type="transmembrane region" description="Helical" evidence="13">
    <location>
        <begin position="354"/>
        <end position="374"/>
    </location>
</feature>
<dbReference type="Proteomes" id="UP000323844">
    <property type="component" value="Chromosome"/>
</dbReference>
<evidence type="ECO:0000256" key="12">
    <source>
        <dbReference type="ARBA" id="ARBA00033342"/>
    </source>
</evidence>
<feature type="transmembrane region" description="Helical" evidence="13">
    <location>
        <begin position="511"/>
        <end position="536"/>
    </location>
</feature>
<feature type="domain" description="Membrane insertase YidC/Oxa/ALB C-terminal" evidence="14">
    <location>
        <begin position="354"/>
        <end position="549"/>
    </location>
</feature>
<keyword evidence="7 13" id="KW-0653">Protein transport</keyword>
<evidence type="ECO:0000256" key="2">
    <source>
        <dbReference type="ARBA" id="ARBA00010527"/>
    </source>
</evidence>
<comment type="caution">
    <text evidence="13">Lacks conserved residue(s) required for the propagation of feature annotation.</text>
</comment>
<name>A0A5C0UKR8_9RICK</name>
<keyword evidence="17" id="KW-1185">Reference proteome</keyword>
<dbReference type="HAMAP" id="MF_01810">
    <property type="entry name" value="YidC_type1"/>
    <property type="match status" value="1"/>
</dbReference>
<comment type="subcellular location">
    <subcellularLocation>
        <location evidence="1">Cell inner membrane</location>
        <topology evidence="1">Multi-pass membrane protein</topology>
    </subcellularLocation>
    <subcellularLocation>
        <location evidence="13">Cell membrane</location>
        <topology evidence="13">Multi-pass membrane protein</topology>
    </subcellularLocation>
</comment>
<dbReference type="PRINTS" id="PR00701">
    <property type="entry name" value="60KDINNERMP"/>
</dbReference>
<dbReference type="Pfam" id="PF02096">
    <property type="entry name" value="60KD_IMP"/>
    <property type="match status" value="1"/>
</dbReference>
<dbReference type="Pfam" id="PF14849">
    <property type="entry name" value="YidC_periplas"/>
    <property type="match status" value="1"/>
</dbReference>
<sequence length="564" mass="64336">MREDLIRAALAVIASLLILYLWQHFFPTASQLPYTVKQEEQRVEKVISVEERPISIQKTDTLLEKESYCADNSVNISTDKMRGKVSCKGLMFYDLRLLQYKDFSDNQSGLLKLLSLEDNVSFVNVRFVVPNVVTPGADAVWVPDKQKLTDDSSVKFVWKNNSGVSFTVECKVDDGYLFSFYTSVKDAKGAHLTHTTCLDIYKDTESIADSGRFASHNGIVGTYDGSIKELNKKDITKIEQPKVFGNNPKWFGITDKYWLTAALFKSRSSVVQVSKEKRFGKSLVKVSAQSYEAEQGINVIYLFAGAKQVEILDKYKRSLELPLLDRAVDFGWLHFIAKPIFFLLKFLNKFTDNFGFSIILLTLIVKIFLFALTYRSLQSLEKMKVLQPKIAKLKEIYAQDQMRLRQEIMALYKKENFNPVGCLPMLAQVPIFLSMYKVLDVAIDMRHAPFMLWIQDLSSPDPTNLFTLFGLIPWDHPSFLNVGIWPIFMSLTMYVQQKVSPASSDPMQARIFALMPLVMLFTFSSLPAGLVIYWTWSNIFGVCQQLIVDKVLPRLKAAKDSKVL</sequence>
<keyword evidence="8 13" id="KW-1133">Transmembrane helix</keyword>
<evidence type="ECO:0000256" key="13">
    <source>
        <dbReference type="HAMAP-Rule" id="MF_01810"/>
    </source>
</evidence>
<evidence type="ECO:0000256" key="10">
    <source>
        <dbReference type="ARBA" id="ARBA00023186"/>
    </source>
</evidence>
<dbReference type="PANTHER" id="PTHR12428">
    <property type="entry name" value="OXA1"/>
    <property type="match status" value="1"/>
</dbReference>
<gene>
    <name evidence="13 16" type="primary">yidC</name>
    <name evidence="16" type="ORF">FZC37_00615</name>
</gene>
<dbReference type="InterPro" id="IPR038221">
    <property type="entry name" value="YidC_periplasmic_sf"/>
</dbReference>
<dbReference type="AlphaFoldDB" id="A0A5C0UKR8"/>
<dbReference type="CDD" id="cd20070">
    <property type="entry name" value="5TM_YidC_Alb3"/>
    <property type="match status" value="1"/>
</dbReference>
<dbReference type="Gene3D" id="2.70.98.90">
    <property type="match status" value="1"/>
</dbReference>
<evidence type="ECO:0000256" key="1">
    <source>
        <dbReference type="ARBA" id="ARBA00004429"/>
    </source>
</evidence>